<dbReference type="InterPro" id="IPR000620">
    <property type="entry name" value="EamA_dom"/>
</dbReference>
<feature type="transmembrane region" description="Helical" evidence="1">
    <location>
        <begin position="64"/>
        <end position="83"/>
    </location>
</feature>
<dbReference type="KEGG" id="cact:HZ995_02555"/>
<dbReference type="RefSeq" id="WP_209357116.1">
    <property type="nucleotide sequence ID" value="NZ_CP060010.1"/>
</dbReference>
<evidence type="ECO:0000313" key="4">
    <source>
        <dbReference type="Proteomes" id="UP000665026"/>
    </source>
</evidence>
<reference evidence="3" key="1">
    <citation type="submission" date="2020-07" db="EMBL/GenBank/DDBJ databases">
        <title>Genome sequences of bacteria associated with the marine, planktonic diatom Thalassiosira profunda strain ECT2AJA-044.</title>
        <authorList>
            <person name="Gargas C.B."/>
            <person name="Roberts W.R."/>
            <person name="Alverson A.J."/>
        </authorList>
    </citation>
    <scope>NUCLEOTIDE SEQUENCE</scope>
    <source>
        <strain evidence="3">ECT2AJA-044</strain>
    </source>
</reference>
<accession>A0A975I7V8</accession>
<protein>
    <submittedName>
        <fullName evidence="3">DMT family transporter</fullName>
    </submittedName>
</protein>
<name>A0A975I7V8_9RHOB</name>
<feature type="domain" description="EamA" evidence="2">
    <location>
        <begin position="146"/>
        <end position="274"/>
    </location>
</feature>
<keyword evidence="1" id="KW-0472">Membrane</keyword>
<evidence type="ECO:0000259" key="2">
    <source>
        <dbReference type="Pfam" id="PF00892"/>
    </source>
</evidence>
<gene>
    <name evidence="3" type="ORF">HZ995_02555</name>
</gene>
<organism evidence="3 4">
    <name type="scientific">Cognatishimia activa</name>
    <dbReference type="NCBI Taxonomy" id="1715691"/>
    <lineage>
        <taxon>Bacteria</taxon>
        <taxon>Pseudomonadati</taxon>
        <taxon>Pseudomonadota</taxon>
        <taxon>Alphaproteobacteria</taxon>
        <taxon>Rhodobacterales</taxon>
        <taxon>Paracoccaceae</taxon>
        <taxon>Cognatishimia</taxon>
    </lineage>
</organism>
<dbReference type="AlphaFoldDB" id="A0A975I7V8"/>
<dbReference type="InterPro" id="IPR037185">
    <property type="entry name" value="EmrE-like"/>
</dbReference>
<feature type="transmembrane region" description="Helical" evidence="1">
    <location>
        <begin position="89"/>
        <end position="109"/>
    </location>
</feature>
<dbReference type="SUPFAM" id="SSF103481">
    <property type="entry name" value="Multidrug resistance efflux transporter EmrE"/>
    <property type="match status" value="2"/>
</dbReference>
<feature type="transmembrane region" description="Helical" evidence="1">
    <location>
        <begin position="116"/>
        <end position="134"/>
    </location>
</feature>
<dbReference type="EMBL" id="CP060010">
    <property type="protein sequence ID" value="QTN36417.1"/>
    <property type="molecule type" value="Genomic_DNA"/>
</dbReference>
<keyword evidence="1" id="KW-0812">Transmembrane</keyword>
<dbReference type="Pfam" id="PF00892">
    <property type="entry name" value="EamA"/>
    <property type="match status" value="1"/>
</dbReference>
<feature type="transmembrane region" description="Helical" evidence="1">
    <location>
        <begin position="197"/>
        <end position="220"/>
    </location>
</feature>
<feature type="transmembrane region" description="Helical" evidence="1">
    <location>
        <begin position="32"/>
        <end position="52"/>
    </location>
</feature>
<evidence type="ECO:0000313" key="3">
    <source>
        <dbReference type="EMBL" id="QTN36417.1"/>
    </source>
</evidence>
<keyword evidence="1" id="KW-1133">Transmembrane helix</keyword>
<feature type="transmembrane region" description="Helical" evidence="1">
    <location>
        <begin position="257"/>
        <end position="274"/>
    </location>
</feature>
<dbReference type="Proteomes" id="UP000665026">
    <property type="component" value="Chromosome"/>
</dbReference>
<feature type="transmembrane region" description="Helical" evidence="1">
    <location>
        <begin position="174"/>
        <end position="191"/>
    </location>
</feature>
<proteinExistence type="predicted"/>
<sequence length="277" mass="27913">MRIFVLTLVTMVAFAANSVLNRVAIVDGGMDAVVFGALRLAAGAVMLAALVAWQGKGFALGGRVRAVGVASLLAYIFGFSLAYQALDAGVGALILFGVVQVTMFVAALTRGDDVPAQRMLGAGIAVAGLAWLLWPSEALTLPIGAVGLMAAAGVGWGIYSLAGQGAKDATQSTAMNFILAAPVGLAAMFLLPDWGVLSVTGVALATVSGAVTSGLGYALWYAIIPSLGASRAAVAQLTVPVIAMGGGMVFLAEDLTLRFVICSVLVLGGVALSIRKG</sequence>
<dbReference type="GO" id="GO:0016020">
    <property type="term" value="C:membrane"/>
    <property type="evidence" value="ECO:0007669"/>
    <property type="project" value="InterPro"/>
</dbReference>
<feature type="transmembrane region" description="Helical" evidence="1">
    <location>
        <begin position="232"/>
        <end position="251"/>
    </location>
</feature>
<evidence type="ECO:0000256" key="1">
    <source>
        <dbReference type="SAM" id="Phobius"/>
    </source>
</evidence>
<feature type="transmembrane region" description="Helical" evidence="1">
    <location>
        <begin position="140"/>
        <end position="162"/>
    </location>
</feature>